<evidence type="ECO:0000313" key="4">
    <source>
        <dbReference type="Proteomes" id="UP000278807"/>
    </source>
</evidence>
<accession>A0A0R3TDN3</accession>
<feature type="compositionally biased region" description="Basic and acidic residues" evidence="1">
    <location>
        <begin position="27"/>
        <end position="46"/>
    </location>
</feature>
<feature type="region of interest" description="Disordered" evidence="1">
    <location>
        <begin position="113"/>
        <end position="138"/>
    </location>
</feature>
<dbReference type="WBParaSite" id="HNAJ_0000517201-mRNA-1">
    <property type="protein sequence ID" value="HNAJ_0000517201-mRNA-1"/>
    <property type="gene ID" value="HNAJ_0000517201"/>
</dbReference>
<evidence type="ECO:0000313" key="3">
    <source>
        <dbReference type="EMBL" id="VDO01030.1"/>
    </source>
</evidence>
<dbReference type="Proteomes" id="UP000278807">
    <property type="component" value="Unassembled WGS sequence"/>
</dbReference>
<feature type="chain" id="PRO_5043131764" evidence="2">
    <location>
        <begin position="23"/>
        <end position="148"/>
    </location>
</feature>
<dbReference type="OrthoDB" id="10410030at2759"/>
<protein>
    <submittedName>
        <fullName evidence="5">NADH dehydrogenase [ubiquinone] iron-sulfur protein 4, mitochondrial</fullName>
    </submittedName>
</protein>
<feature type="region of interest" description="Disordered" evidence="1">
    <location>
        <begin position="27"/>
        <end position="55"/>
    </location>
</feature>
<reference evidence="5" key="1">
    <citation type="submission" date="2017-02" db="UniProtKB">
        <authorList>
            <consortium name="WormBaseParasite"/>
        </authorList>
    </citation>
    <scope>IDENTIFICATION</scope>
</reference>
<keyword evidence="2" id="KW-0732">Signal</keyword>
<evidence type="ECO:0000313" key="5">
    <source>
        <dbReference type="WBParaSite" id="HNAJ_0000517201-mRNA-1"/>
    </source>
</evidence>
<proteinExistence type="predicted"/>
<dbReference type="EMBL" id="UZAE01004154">
    <property type="protein sequence ID" value="VDO01030.1"/>
    <property type="molecule type" value="Genomic_DNA"/>
</dbReference>
<name>A0A0R3TDN3_RODNA</name>
<evidence type="ECO:0000256" key="1">
    <source>
        <dbReference type="SAM" id="MobiDB-lite"/>
    </source>
</evidence>
<reference evidence="3 4" key="2">
    <citation type="submission" date="2018-11" db="EMBL/GenBank/DDBJ databases">
        <authorList>
            <consortium name="Pathogen Informatics"/>
        </authorList>
    </citation>
    <scope>NUCLEOTIDE SEQUENCE [LARGE SCALE GENOMIC DNA]</scope>
</reference>
<keyword evidence="4" id="KW-1185">Reference proteome</keyword>
<dbReference type="STRING" id="102285.A0A0R3TDN3"/>
<organism evidence="5">
    <name type="scientific">Rodentolepis nana</name>
    <name type="common">Dwarf tapeworm</name>
    <name type="synonym">Hymenolepis nana</name>
    <dbReference type="NCBI Taxonomy" id="102285"/>
    <lineage>
        <taxon>Eukaryota</taxon>
        <taxon>Metazoa</taxon>
        <taxon>Spiralia</taxon>
        <taxon>Lophotrochozoa</taxon>
        <taxon>Platyhelminthes</taxon>
        <taxon>Cestoda</taxon>
        <taxon>Eucestoda</taxon>
        <taxon>Cyclophyllidea</taxon>
        <taxon>Hymenolepididae</taxon>
        <taxon>Rodentolepis</taxon>
    </lineage>
</organism>
<sequence length="148" mass="16349">MARGDTLLNVFLAIAVDNLANAHDLSDAEQADKNEEKMKEEAKAKGLDPNTIDLTDPNKARVLPWIRTPTKDNMWQDPTIANELSVQLGDQKANGNYLTSNLTSERKVQNYISFESDETGQRPDSEKGGHGKPVLPYSSMFLFAPTNG</sequence>
<gene>
    <name evidence="3" type="ORF">HNAJ_LOCUS5170</name>
</gene>
<feature type="signal peptide" evidence="2">
    <location>
        <begin position="1"/>
        <end position="22"/>
    </location>
</feature>
<evidence type="ECO:0000256" key="2">
    <source>
        <dbReference type="SAM" id="SignalP"/>
    </source>
</evidence>
<feature type="compositionally biased region" description="Basic and acidic residues" evidence="1">
    <location>
        <begin position="119"/>
        <end position="129"/>
    </location>
</feature>
<dbReference type="AlphaFoldDB" id="A0A0R3TDN3"/>